<protein>
    <recommendedName>
        <fullName evidence="4">Glutathione peroxidase</fullName>
    </recommendedName>
</protein>
<dbReference type="InterPro" id="IPR013113">
    <property type="entry name" value="SIP_FAD-bd"/>
</dbReference>
<dbReference type="InterPro" id="IPR039261">
    <property type="entry name" value="FNR_nucleotide-bd"/>
</dbReference>
<accession>A0A7R7DQ81</accession>
<dbReference type="CDD" id="cd00340">
    <property type="entry name" value="GSH_Peroxidase"/>
    <property type="match status" value="1"/>
</dbReference>
<dbReference type="PANTHER" id="PTHR30157">
    <property type="entry name" value="FERRIC REDUCTASE, NADPH-DEPENDENT"/>
    <property type="match status" value="1"/>
</dbReference>
<evidence type="ECO:0000256" key="5">
    <source>
        <dbReference type="SAM" id="MobiDB-lite"/>
    </source>
</evidence>
<reference evidence="7 8" key="1">
    <citation type="submission" date="2020-08" db="EMBL/GenBank/DDBJ databases">
        <title>Whole genome shotgun sequence of Actinocatenispora thailandica NBRC 105041.</title>
        <authorList>
            <person name="Komaki H."/>
            <person name="Tamura T."/>
        </authorList>
    </citation>
    <scope>NUCLEOTIDE SEQUENCE [LARGE SCALE GENOMIC DNA]</scope>
    <source>
        <strain evidence="7 8">NBRC 105041</strain>
    </source>
</reference>
<dbReference type="KEGG" id="atl:Athai_33830"/>
<feature type="region of interest" description="Disordered" evidence="5">
    <location>
        <begin position="260"/>
        <end position="281"/>
    </location>
</feature>
<dbReference type="EMBL" id="AP023355">
    <property type="protein sequence ID" value="BCJ35880.1"/>
    <property type="molecule type" value="Genomic_DNA"/>
</dbReference>
<evidence type="ECO:0000256" key="2">
    <source>
        <dbReference type="ARBA" id="ARBA00022559"/>
    </source>
</evidence>
<dbReference type="PROSITE" id="PS51384">
    <property type="entry name" value="FAD_FR"/>
    <property type="match status" value="1"/>
</dbReference>
<evidence type="ECO:0000256" key="4">
    <source>
        <dbReference type="RuleBase" id="RU000499"/>
    </source>
</evidence>
<dbReference type="InterPro" id="IPR017927">
    <property type="entry name" value="FAD-bd_FR_type"/>
</dbReference>
<dbReference type="GO" id="GO:0006979">
    <property type="term" value="P:response to oxidative stress"/>
    <property type="evidence" value="ECO:0007669"/>
    <property type="project" value="InterPro"/>
</dbReference>
<dbReference type="AlphaFoldDB" id="A0A7R7DQ81"/>
<dbReference type="PRINTS" id="PR01011">
    <property type="entry name" value="GLUTPROXDASE"/>
</dbReference>
<dbReference type="Gene3D" id="3.40.30.10">
    <property type="entry name" value="Glutaredoxin"/>
    <property type="match status" value="1"/>
</dbReference>
<dbReference type="Gene3D" id="3.40.50.80">
    <property type="entry name" value="Nucleotide-binding domain of ferredoxin-NADP reductase (FNR) module"/>
    <property type="match status" value="1"/>
</dbReference>
<dbReference type="Pfam" id="PF00255">
    <property type="entry name" value="GSHPx"/>
    <property type="match status" value="1"/>
</dbReference>
<dbReference type="PANTHER" id="PTHR30157:SF0">
    <property type="entry name" value="NADPH-DEPENDENT FERRIC-CHELATE REDUCTASE"/>
    <property type="match status" value="1"/>
</dbReference>
<dbReference type="PROSITE" id="PS51355">
    <property type="entry name" value="GLUTATHIONE_PEROXID_3"/>
    <property type="match status" value="1"/>
</dbReference>
<dbReference type="GO" id="GO:0004601">
    <property type="term" value="F:peroxidase activity"/>
    <property type="evidence" value="ECO:0007669"/>
    <property type="project" value="UniProtKB-KW"/>
</dbReference>
<feature type="domain" description="FAD-binding FR-type" evidence="6">
    <location>
        <begin position="8"/>
        <end position="131"/>
    </location>
</feature>
<dbReference type="PROSITE" id="PS00460">
    <property type="entry name" value="GLUTATHIONE_PEROXID_1"/>
    <property type="match status" value="1"/>
</dbReference>
<comment type="similarity">
    <text evidence="1 4">Belongs to the glutathione peroxidase family.</text>
</comment>
<dbReference type="Pfam" id="PF08021">
    <property type="entry name" value="FAD_binding_9"/>
    <property type="match status" value="1"/>
</dbReference>
<dbReference type="InterPro" id="IPR029759">
    <property type="entry name" value="GPX_AS"/>
</dbReference>
<keyword evidence="2 4" id="KW-0575">Peroxidase</keyword>
<dbReference type="Pfam" id="PF04954">
    <property type="entry name" value="SIP"/>
    <property type="match status" value="1"/>
</dbReference>
<gene>
    <name evidence="7" type="ORF">Athai_33830</name>
</gene>
<evidence type="ECO:0000313" key="7">
    <source>
        <dbReference type="EMBL" id="BCJ35880.1"/>
    </source>
</evidence>
<evidence type="ECO:0000259" key="6">
    <source>
        <dbReference type="PROSITE" id="PS51384"/>
    </source>
</evidence>
<dbReference type="FunFam" id="2.40.30.10:FF:000131">
    <property type="entry name" value="NADPH-dependent ferric siderophore reductase"/>
    <property type="match status" value="1"/>
</dbReference>
<keyword evidence="3 4" id="KW-0560">Oxidoreductase</keyword>
<dbReference type="Gene3D" id="2.40.30.10">
    <property type="entry name" value="Translation factors"/>
    <property type="match status" value="1"/>
</dbReference>
<dbReference type="SUPFAM" id="SSF52833">
    <property type="entry name" value="Thioredoxin-like"/>
    <property type="match status" value="1"/>
</dbReference>
<dbReference type="CDD" id="cd06193">
    <property type="entry name" value="siderophore_interacting"/>
    <property type="match status" value="1"/>
</dbReference>
<dbReference type="InterPro" id="IPR036249">
    <property type="entry name" value="Thioredoxin-like_sf"/>
</dbReference>
<dbReference type="SUPFAM" id="SSF63380">
    <property type="entry name" value="Riboflavin synthase domain-like"/>
    <property type="match status" value="1"/>
</dbReference>
<name>A0A7R7DQ81_9ACTN</name>
<keyword evidence="8" id="KW-1185">Reference proteome</keyword>
<evidence type="ECO:0000256" key="3">
    <source>
        <dbReference type="ARBA" id="ARBA00023002"/>
    </source>
</evidence>
<organism evidence="7 8">
    <name type="scientific">Actinocatenispora thailandica</name>
    <dbReference type="NCBI Taxonomy" id="227318"/>
    <lineage>
        <taxon>Bacteria</taxon>
        <taxon>Bacillati</taxon>
        <taxon>Actinomycetota</taxon>
        <taxon>Actinomycetes</taxon>
        <taxon>Micromonosporales</taxon>
        <taxon>Micromonosporaceae</taxon>
        <taxon>Actinocatenispora</taxon>
    </lineage>
</organism>
<proteinExistence type="inferred from homology"/>
<dbReference type="InterPro" id="IPR039374">
    <property type="entry name" value="SIP_fam"/>
</dbReference>
<dbReference type="InterPro" id="IPR007037">
    <property type="entry name" value="SIP_rossman_dom"/>
</dbReference>
<dbReference type="Proteomes" id="UP000611640">
    <property type="component" value="Chromosome"/>
</dbReference>
<evidence type="ECO:0000256" key="1">
    <source>
        <dbReference type="ARBA" id="ARBA00006926"/>
    </source>
</evidence>
<sequence>MPERSRRGQLTSLTVVRTEWLTPHLVRVAAGGPGLAEFRANEFTDQYVKVVFRRPGVEYPEPFDLGTAREQLPREQWPVLRTYTVRGISADELVLDFVYHGEQGLAGPWAAGLKPGDEVLLAGPGGAYAPDPSADWHLLAGDESALPAIAVALERIPDTTPAWAFIEVDGPAEEVALAAGARTTVRWLHRGSGPSLPEAVRALPVPAGRGHAFVHGEAGDVKALRGYLFDELGLARDQVSISGYWRRGMDDEAFRVAKRAEREAESATENATTTGNSASREDTVSVLDLPIGTLEGAPSSLGELADGNALLVVNVASKCGLTPQYTALEKLAGDYAGRGLTVVGVPCNQFGEQEPGSPAEIRTFCSTSYGVSFPLTEKVEVNGPGRHPVYQVLTGTADADGAAGDVQWNFEKFVLAPDGTVVARHRPTTVPDDPTVLASIDTALATR</sequence>
<dbReference type="InterPro" id="IPR017938">
    <property type="entry name" value="Riboflavin_synthase-like_b-brl"/>
</dbReference>
<evidence type="ECO:0000313" key="8">
    <source>
        <dbReference type="Proteomes" id="UP000611640"/>
    </source>
</evidence>
<dbReference type="InterPro" id="IPR000889">
    <property type="entry name" value="Glutathione_peroxidase"/>
</dbReference>